<feature type="transmembrane region" description="Helical" evidence="1">
    <location>
        <begin position="223"/>
        <end position="244"/>
    </location>
</feature>
<dbReference type="EMBL" id="MDEG01000007">
    <property type="protein sequence ID" value="PPU97735.1"/>
    <property type="molecule type" value="Genomic_DNA"/>
</dbReference>
<feature type="transmembrane region" description="Helical" evidence="1">
    <location>
        <begin position="151"/>
        <end position="173"/>
    </location>
</feature>
<keyword evidence="1" id="KW-1133">Transmembrane helix</keyword>
<keyword evidence="1" id="KW-0472">Membrane</keyword>
<evidence type="ECO:0008006" key="4">
    <source>
        <dbReference type="Google" id="ProtNLM"/>
    </source>
</evidence>
<evidence type="ECO:0000256" key="1">
    <source>
        <dbReference type="SAM" id="Phobius"/>
    </source>
</evidence>
<organism evidence="2 3">
    <name type="scientific">Xanthomonas hyacinthi</name>
    <dbReference type="NCBI Taxonomy" id="56455"/>
    <lineage>
        <taxon>Bacteria</taxon>
        <taxon>Pseudomonadati</taxon>
        <taxon>Pseudomonadota</taxon>
        <taxon>Gammaproteobacteria</taxon>
        <taxon>Lysobacterales</taxon>
        <taxon>Lysobacteraceae</taxon>
        <taxon>Xanthomonas</taxon>
    </lineage>
</organism>
<keyword evidence="1" id="KW-0812">Transmembrane</keyword>
<gene>
    <name evidence="2" type="ORF">XhyaCFBP1156_10325</name>
</gene>
<feature type="transmembrane region" description="Helical" evidence="1">
    <location>
        <begin position="193"/>
        <end position="211"/>
    </location>
</feature>
<dbReference type="InterPro" id="IPR038728">
    <property type="entry name" value="YkvI-like"/>
</dbReference>
<dbReference type="Proteomes" id="UP000238261">
    <property type="component" value="Unassembled WGS sequence"/>
</dbReference>
<evidence type="ECO:0000313" key="2">
    <source>
        <dbReference type="EMBL" id="PPU97735.1"/>
    </source>
</evidence>
<name>A0A2S7EX63_9XANT</name>
<sequence length="374" mass="40349">MQMKQWLERYLVPGLVVQAVIVGGGYASGRELVEFFLAHGAATGLLGLAWTALLFSIGTATAFEVARRYQAFDYRSFCQAYMGRFAVLFELGYVASLVLVLSIVSAAAAKLVAEVLGTPELPNAVAFMAVVAMLVFFGNRIVERVISWWSLLFYATYGALFVTVIMHHSAALSAELAASPADLGVALREGTSYTGYNIAVLPVLIFVARNFRSRREALWSGALAGPLILLPGFAFLLVLAAFRAQVLDAPLPVTVVLHQLHTPLLGAFVKLVILGAMIKTGAGLLHGLNERIARGYRDRGSAMPDGLRPAVAFVAMALSVGVAARIGLVDLIAHGYRYSSAYFLLVFLLPLLTRGLWLALRRQTPPPDVATRQP</sequence>
<protein>
    <recommendedName>
        <fullName evidence="4">Membrane protein YkvI</fullName>
    </recommendedName>
</protein>
<feature type="transmembrane region" description="Helical" evidence="1">
    <location>
        <begin position="264"/>
        <end position="285"/>
    </location>
</feature>
<feature type="transmembrane region" description="Helical" evidence="1">
    <location>
        <begin position="87"/>
        <end position="109"/>
    </location>
</feature>
<comment type="caution">
    <text evidence="2">The sequence shown here is derived from an EMBL/GenBank/DDBJ whole genome shotgun (WGS) entry which is preliminary data.</text>
</comment>
<proteinExistence type="predicted"/>
<dbReference type="PANTHER" id="PTHR37814">
    <property type="entry name" value="CONSERVED MEMBRANE PROTEIN"/>
    <property type="match status" value="1"/>
</dbReference>
<feature type="transmembrane region" description="Helical" evidence="1">
    <location>
        <begin position="340"/>
        <end position="360"/>
    </location>
</feature>
<reference evidence="3" key="1">
    <citation type="submission" date="2016-08" db="EMBL/GenBank/DDBJ databases">
        <authorList>
            <person name="Merda D."/>
            <person name="Briand M."/>
            <person name="Taghouti G."/>
            <person name="Carrere S."/>
            <person name="Gouzy J."/>
            <person name="Portier P."/>
            <person name="Jacques M.-A."/>
            <person name="Fischer-Le Saux M."/>
        </authorList>
    </citation>
    <scope>NUCLEOTIDE SEQUENCE [LARGE SCALE GENOMIC DNA]</scope>
    <source>
        <strain evidence="3">CFBP1156</strain>
    </source>
</reference>
<feature type="transmembrane region" description="Helical" evidence="1">
    <location>
        <begin position="121"/>
        <end position="139"/>
    </location>
</feature>
<dbReference type="PANTHER" id="PTHR37814:SF1">
    <property type="entry name" value="MEMBRANE PROTEIN"/>
    <property type="match status" value="1"/>
</dbReference>
<dbReference type="AlphaFoldDB" id="A0A2S7EX63"/>
<feature type="transmembrane region" description="Helical" evidence="1">
    <location>
        <begin position="45"/>
        <end position="66"/>
    </location>
</feature>
<feature type="transmembrane region" description="Helical" evidence="1">
    <location>
        <begin position="306"/>
        <end position="328"/>
    </location>
</feature>
<keyword evidence="3" id="KW-1185">Reference proteome</keyword>
<accession>A0A2S7EX63</accession>
<evidence type="ECO:0000313" key="3">
    <source>
        <dbReference type="Proteomes" id="UP000238261"/>
    </source>
</evidence>